<protein>
    <recommendedName>
        <fullName evidence="3">Nitrate/nitrite sensing protein domain-containing protein</fullName>
    </recommendedName>
</protein>
<organism evidence="1 2">
    <name type="scientific">Vibrio panuliri</name>
    <dbReference type="NCBI Taxonomy" id="1381081"/>
    <lineage>
        <taxon>Bacteria</taxon>
        <taxon>Pseudomonadati</taxon>
        <taxon>Pseudomonadota</taxon>
        <taxon>Gammaproteobacteria</taxon>
        <taxon>Vibrionales</taxon>
        <taxon>Vibrionaceae</taxon>
        <taxon>Vibrio</taxon>
    </lineage>
</organism>
<name>A0ABX3FBZ9_9VIBR</name>
<gene>
    <name evidence="1" type="ORF">BIY20_14075</name>
</gene>
<dbReference type="RefSeq" id="WP_075715875.1">
    <property type="nucleotide sequence ID" value="NZ_AP019654.1"/>
</dbReference>
<accession>A0ABX3FBZ9</accession>
<evidence type="ECO:0000313" key="2">
    <source>
        <dbReference type="Proteomes" id="UP000186039"/>
    </source>
</evidence>
<keyword evidence="2" id="KW-1185">Reference proteome</keyword>
<evidence type="ECO:0000313" key="1">
    <source>
        <dbReference type="EMBL" id="OLQ87342.1"/>
    </source>
</evidence>
<sequence>MFVIASMSVSILILVLIYHYSRQRSQYQSRNYQQIVSLRLVMELCRQHRALTHQGVSHRDYAAVLPEVKQLEQALYQESGKLIGLASFDNKPMYRVLQLKLKGLGNDWQQRTSARNQRIHGTAIRHCMFLIDDIALTWLIESGRADLSDEYHINWQQILDSMEVLTQLRICIQEADQSIGEMRIKYYGDKIRHKLHQLSLISPLPIRSPMGIEVLDELDSVIGNDPLGLTQSQLYNLTTHISQLIAQVYDDMLAEMTHSLYKPLPEIDYANSVTEVQSTVKSG</sequence>
<dbReference type="EMBL" id="MJMH01000201">
    <property type="protein sequence ID" value="OLQ87342.1"/>
    <property type="molecule type" value="Genomic_DNA"/>
</dbReference>
<reference evidence="1 2" key="1">
    <citation type="submission" date="2016-09" db="EMBL/GenBank/DDBJ databases">
        <title>Genomic Taxonomy of the Vibrionaceae.</title>
        <authorList>
            <person name="Gonzalez-Castillo A."/>
            <person name="Gomez-Gil B."/>
            <person name="Enciso-Ibarra K."/>
        </authorList>
    </citation>
    <scope>NUCLEOTIDE SEQUENCE [LARGE SCALE GENOMIC DNA]</scope>
    <source>
        <strain evidence="1 2">CAIM 1902</strain>
    </source>
</reference>
<dbReference type="Proteomes" id="UP000186039">
    <property type="component" value="Unassembled WGS sequence"/>
</dbReference>
<proteinExistence type="predicted"/>
<comment type="caution">
    <text evidence="1">The sequence shown here is derived from an EMBL/GenBank/DDBJ whole genome shotgun (WGS) entry which is preliminary data.</text>
</comment>
<evidence type="ECO:0008006" key="3">
    <source>
        <dbReference type="Google" id="ProtNLM"/>
    </source>
</evidence>